<dbReference type="Proteomes" id="UP000257127">
    <property type="component" value="Unassembled WGS sequence"/>
</dbReference>
<keyword evidence="4" id="KW-1185">Reference proteome</keyword>
<dbReference type="RefSeq" id="WP_116879225.1">
    <property type="nucleotide sequence ID" value="NZ_QURB01000001.1"/>
</dbReference>
<dbReference type="InterPro" id="IPR012042">
    <property type="entry name" value="NeuTTM/CthTTM-like"/>
</dbReference>
<dbReference type="PANTHER" id="PTHR40114">
    <property type="entry name" value="SLR0698 PROTEIN"/>
    <property type="match status" value="1"/>
</dbReference>
<accession>A0A3E1F0Q7</accession>
<dbReference type="PIRSF" id="PIRSF016487">
    <property type="entry name" value="CYTH_UCP016487"/>
    <property type="match status" value="1"/>
</dbReference>
<protein>
    <submittedName>
        <fullName evidence="3">CYTH domain-containing protein</fullName>
    </submittedName>
</protein>
<dbReference type="PROSITE" id="PS51707">
    <property type="entry name" value="CYTH"/>
    <property type="match status" value="1"/>
</dbReference>
<name>A0A3E1F0Q7_9FLAO</name>
<dbReference type="PANTHER" id="PTHR40114:SF1">
    <property type="entry name" value="SLR0698 PROTEIN"/>
    <property type="match status" value="1"/>
</dbReference>
<comment type="caution">
    <text evidence="3">The sequence shown here is derived from an EMBL/GenBank/DDBJ whole genome shotgun (WGS) entry which is preliminary data.</text>
</comment>
<dbReference type="Gene3D" id="2.40.320.10">
    <property type="entry name" value="Hypothetical Protein Pfu-838710-001"/>
    <property type="match status" value="1"/>
</dbReference>
<reference evidence="3 4" key="1">
    <citation type="submission" date="2018-08" db="EMBL/GenBank/DDBJ databases">
        <title>The draft genome squence of Brumimicrobium sp. N62.</title>
        <authorList>
            <person name="Du Z.-J."/>
            <person name="Luo H.-R."/>
        </authorList>
    </citation>
    <scope>NUCLEOTIDE SEQUENCE [LARGE SCALE GENOMIC DNA]</scope>
    <source>
        <strain evidence="3 4">N62</strain>
    </source>
</reference>
<dbReference type="OrthoDB" id="9805588at2"/>
<evidence type="ECO:0000313" key="3">
    <source>
        <dbReference type="EMBL" id="RFC55385.1"/>
    </source>
</evidence>
<feature type="active site" description="Proton acceptor" evidence="1">
    <location>
        <position position="31"/>
    </location>
</feature>
<dbReference type="AlphaFoldDB" id="A0A3E1F0Q7"/>
<dbReference type="InterPro" id="IPR023577">
    <property type="entry name" value="CYTH_domain"/>
</dbReference>
<sequence length="148" mass="17313">MGKEIERKFLVDEEIWSALKPQKGVEIIQGYISKVPEKTVRVRIKGEEAFITIKGITKGVSRSEFEYPIPKEDALEMLEEFCDQKIVKTRYFVEQGNYTWEVDEFDSPQPGLVLAEIELQNENDTFSRPKWLLEEVSDQPKYFNSNMI</sequence>
<dbReference type="EMBL" id="QURB01000001">
    <property type="protein sequence ID" value="RFC55385.1"/>
    <property type="molecule type" value="Genomic_DNA"/>
</dbReference>
<evidence type="ECO:0000259" key="2">
    <source>
        <dbReference type="PROSITE" id="PS51707"/>
    </source>
</evidence>
<dbReference type="SMART" id="SM01118">
    <property type="entry name" value="CYTH"/>
    <property type="match status" value="1"/>
</dbReference>
<organism evidence="3 4">
    <name type="scientific">Brumimicrobium aurantiacum</name>
    <dbReference type="NCBI Taxonomy" id="1737063"/>
    <lineage>
        <taxon>Bacteria</taxon>
        <taxon>Pseudomonadati</taxon>
        <taxon>Bacteroidota</taxon>
        <taxon>Flavobacteriia</taxon>
        <taxon>Flavobacteriales</taxon>
        <taxon>Crocinitomicaceae</taxon>
        <taxon>Brumimicrobium</taxon>
    </lineage>
</organism>
<dbReference type="SUPFAM" id="SSF55154">
    <property type="entry name" value="CYTH-like phosphatases"/>
    <property type="match status" value="1"/>
</dbReference>
<dbReference type="Pfam" id="PF01928">
    <property type="entry name" value="CYTH"/>
    <property type="match status" value="1"/>
</dbReference>
<dbReference type="InterPro" id="IPR033469">
    <property type="entry name" value="CYTH-like_dom_sf"/>
</dbReference>
<evidence type="ECO:0000313" key="4">
    <source>
        <dbReference type="Proteomes" id="UP000257127"/>
    </source>
</evidence>
<feature type="domain" description="CYTH" evidence="2">
    <location>
        <begin position="2"/>
        <end position="148"/>
    </location>
</feature>
<dbReference type="CDD" id="cd07891">
    <property type="entry name" value="CYTH-like_CthTTM-like_1"/>
    <property type="match status" value="1"/>
</dbReference>
<evidence type="ECO:0000256" key="1">
    <source>
        <dbReference type="PIRSR" id="PIRSR016487-1"/>
    </source>
</evidence>
<gene>
    <name evidence="3" type="ORF">DXU93_00160</name>
</gene>
<proteinExistence type="predicted"/>